<feature type="domain" description="ABC-type uncharacterised transport system" evidence="2">
    <location>
        <begin position="220"/>
        <end position="478"/>
    </location>
</feature>
<evidence type="ECO:0000259" key="2">
    <source>
        <dbReference type="Pfam" id="PF09822"/>
    </source>
</evidence>
<evidence type="ECO:0000313" key="4">
    <source>
        <dbReference type="EMBL" id="NMC63052.1"/>
    </source>
</evidence>
<sequence>MKSDKIHFAGIAGVIVFLFGVIGAFIVGFQGAGIILPAVHLCIGAGLVIFWFFAHGLSHWRGTSEVVRGRTARFSVNAITYITLFLGVIIAANYLATRHDKRLDLTEEGIYSIAEQSKTVIKNLQASLKVAVFKVASGPEPERIKDLLNLYKNANPSKFSFEIIDPQAKPHLVEKYGMKTGSFIYLEYGDTDPKAISRLNDFSEEALTNAIIKLRKGDEKKLYYVQGHGEPDIKSNKPGGFEEFSNAITDEHMKLEPLVLATSDKIPDDAAAIILNSPRKSFVSQEKEMLIKYVDAGGRLFIAYDPQVSNPEIKEIASHFGIILGNDIIVDMVQRLFAGPALGVQPIVPLNGTHKILERFGEGDVAIFNMTSSVRVDETNQDAKKNCQELIKTGPNSWAETNLKALLDAENPSASRDPDDITGPVSVAVVCEKSLEKAKAEGAEPSFDKVSRVVVVGDSDWFANGNITQYSARDLVLNIVNWLAGEEGGISIRPKQMRFSAAPIERSQYMLIFLGSYVIPELILLAGLYVWWRRRNGN</sequence>
<feature type="transmembrane region" description="Helical" evidence="1">
    <location>
        <begin position="509"/>
        <end position="532"/>
    </location>
</feature>
<dbReference type="AlphaFoldDB" id="A0A7X9FRU1"/>
<keyword evidence="1" id="KW-1133">Transmembrane helix</keyword>
<accession>A0A7X9FRU1</accession>
<proteinExistence type="predicted"/>
<feature type="domain" description="DUF7088" evidence="3">
    <location>
        <begin position="107"/>
        <end position="179"/>
    </location>
</feature>
<reference evidence="4 5" key="1">
    <citation type="journal article" date="2020" name="Biotechnol. Biofuels">
        <title>New insights from the biogas microbiome by comprehensive genome-resolved metagenomics of nearly 1600 species originating from multiple anaerobic digesters.</title>
        <authorList>
            <person name="Campanaro S."/>
            <person name="Treu L."/>
            <person name="Rodriguez-R L.M."/>
            <person name="Kovalovszki A."/>
            <person name="Ziels R.M."/>
            <person name="Maus I."/>
            <person name="Zhu X."/>
            <person name="Kougias P.G."/>
            <person name="Basile A."/>
            <person name="Luo G."/>
            <person name="Schluter A."/>
            <person name="Konstantinidis K.T."/>
            <person name="Angelidaki I."/>
        </authorList>
    </citation>
    <scope>NUCLEOTIDE SEQUENCE [LARGE SCALE GENOMIC DNA]</scope>
    <source>
        <strain evidence="4">AS27yjCOA_65</strain>
    </source>
</reference>
<name>A0A7X9FRU1_9DELT</name>
<dbReference type="EMBL" id="JAAZON010000341">
    <property type="protein sequence ID" value="NMC63052.1"/>
    <property type="molecule type" value="Genomic_DNA"/>
</dbReference>
<dbReference type="Proteomes" id="UP000524246">
    <property type="component" value="Unassembled WGS sequence"/>
</dbReference>
<dbReference type="Pfam" id="PF23357">
    <property type="entry name" value="DUF7088"/>
    <property type="match status" value="1"/>
</dbReference>
<gene>
    <name evidence="4" type="ORF">GYA55_07775</name>
</gene>
<feature type="transmembrane region" description="Helical" evidence="1">
    <location>
        <begin position="74"/>
        <end position="96"/>
    </location>
</feature>
<evidence type="ECO:0000256" key="1">
    <source>
        <dbReference type="SAM" id="Phobius"/>
    </source>
</evidence>
<keyword evidence="1" id="KW-0472">Membrane</keyword>
<organism evidence="4 5">
    <name type="scientific">SAR324 cluster bacterium</name>
    <dbReference type="NCBI Taxonomy" id="2024889"/>
    <lineage>
        <taxon>Bacteria</taxon>
        <taxon>Deltaproteobacteria</taxon>
        <taxon>SAR324 cluster</taxon>
    </lineage>
</organism>
<protein>
    <submittedName>
        <fullName evidence="4">GldG family protein</fullName>
    </submittedName>
</protein>
<feature type="transmembrane region" description="Helical" evidence="1">
    <location>
        <begin position="34"/>
        <end position="54"/>
    </location>
</feature>
<feature type="transmembrane region" description="Helical" evidence="1">
    <location>
        <begin position="6"/>
        <end position="27"/>
    </location>
</feature>
<dbReference type="InterPro" id="IPR019196">
    <property type="entry name" value="ABC_transp_unknown"/>
</dbReference>
<dbReference type="Pfam" id="PF09822">
    <property type="entry name" value="ABC_transp_aux"/>
    <property type="match status" value="1"/>
</dbReference>
<comment type="caution">
    <text evidence="4">The sequence shown here is derived from an EMBL/GenBank/DDBJ whole genome shotgun (WGS) entry which is preliminary data.</text>
</comment>
<evidence type="ECO:0000259" key="3">
    <source>
        <dbReference type="Pfam" id="PF23357"/>
    </source>
</evidence>
<evidence type="ECO:0000313" key="5">
    <source>
        <dbReference type="Proteomes" id="UP000524246"/>
    </source>
</evidence>
<keyword evidence="1" id="KW-0812">Transmembrane</keyword>
<dbReference type="InterPro" id="IPR055396">
    <property type="entry name" value="DUF7088"/>
</dbReference>